<dbReference type="Proteomes" id="UP000192602">
    <property type="component" value="Unassembled WGS sequence"/>
</dbReference>
<dbReference type="AlphaFoldDB" id="A0A1W1WV58"/>
<evidence type="ECO:0000313" key="1">
    <source>
        <dbReference type="EMBL" id="SMC10072.1"/>
    </source>
</evidence>
<evidence type="ECO:0000313" key="2">
    <source>
        <dbReference type="Proteomes" id="UP000192602"/>
    </source>
</evidence>
<organism evidence="1 2">
    <name type="scientific">Nitratiruptor tergarcus DSM 16512</name>
    <dbReference type="NCBI Taxonomy" id="1069081"/>
    <lineage>
        <taxon>Bacteria</taxon>
        <taxon>Pseudomonadati</taxon>
        <taxon>Campylobacterota</taxon>
        <taxon>Epsilonproteobacteria</taxon>
        <taxon>Nautiliales</taxon>
        <taxon>Nitratiruptoraceae</taxon>
        <taxon>Nitratiruptor</taxon>
    </lineage>
</organism>
<dbReference type="EMBL" id="FWWZ01000001">
    <property type="protein sequence ID" value="SMC10072.1"/>
    <property type="molecule type" value="Genomic_DNA"/>
</dbReference>
<dbReference type="OrthoDB" id="9808002at2"/>
<proteinExistence type="predicted"/>
<reference evidence="2" key="1">
    <citation type="submission" date="2017-04" db="EMBL/GenBank/DDBJ databases">
        <authorList>
            <person name="Varghese N."/>
            <person name="Submissions S."/>
        </authorList>
    </citation>
    <scope>NUCLEOTIDE SEQUENCE [LARGE SCALE GENOMIC DNA]</scope>
    <source>
        <strain evidence="2">DSM 16512</strain>
    </source>
</reference>
<gene>
    <name evidence="1" type="ORF">SAMN05660197_1907</name>
</gene>
<dbReference type="STRING" id="1069081.SAMN05660197_1907"/>
<name>A0A1W1WV58_9BACT</name>
<sequence>MTVLMVSRYFNDHPKVLDLFKKEIIAFIDQYNGNNVIRMGNILTGNIRKFLEENGYEIDVISMPRRGKGLYNKNIKMIKEATKVLAIQYENSPNIQKFINYAKQLQKPIEILHLQKLDIDKKLGSSRK</sequence>
<accession>A0A1W1WV58</accession>
<dbReference type="RefSeq" id="WP_084276449.1">
    <property type="nucleotide sequence ID" value="NZ_AP026671.1"/>
</dbReference>
<keyword evidence="2" id="KW-1185">Reference proteome</keyword>
<protein>
    <submittedName>
        <fullName evidence="1">Uncharacterized protein</fullName>
    </submittedName>
</protein>